<name>A0A9D7SH36_9BACT</name>
<sequence>MKYTPLDIQRREFEKVFRGLEESEVRTFLHEIAGEWEEVLAENQKLKEEILDNRERLRQYQDQDRIFRETLLQAQRTREDVLDGANREKDLVIREAQFKAEEIIREAQQHVVEMEVHLRNLKMERLKFLREVEALMDRTRRHLQEDAPDIYLAAPPTLNLEHLDLSALDEAFPSPKQRPIPGT</sequence>
<dbReference type="InterPro" id="IPR019933">
    <property type="entry name" value="DivIVA_domain"/>
</dbReference>
<accession>A0A9D7SH36</accession>
<evidence type="ECO:0000256" key="7">
    <source>
        <dbReference type="SAM" id="Coils"/>
    </source>
</evidence>
<dbReference type="GO" id="GO:0005737">
    <property type="term" value="C:cytoplasm"/>
    <property type="evidence" value="ECO:0007669"/>
    <property type="project" value="UniProtKB-SubCell"/>
</dbReference>
<proteinExistence type="inferred from homology"/>
<evidence type="ECO:0000256" key="3">
    <source>
        <dbReference type="ARBA" id="ARBA00022490"/>
    </source>
</evidence>
<evidence type="ECO:0000256" key="6">
    <source>
        <dbReference type="ARBA" id="ARBA00023306"/>
    </source>
</evidence>
<evidence type="ECO:0000256" key="4">
    <source>
        <dbReference type="ARBA" id="ARBA00022618"/>
    </source>
</evidence>
<dbReference type="GO" id="GO:0051301">
    <property type="term" value="P:cell division"/>
    <property type="evidence" value="ECO:0007669"/>
    <property type="project" value="UniProtKB-KW"/>
</dbReference>
<dbReference type="Proteomes" id="UP000886657">
    <property type="component" value="Unassembled WGS sequence"/>
</dbReference>
<gene>
    <name evidence="8" type="ORF">IPP58_06275</name>
</gene>
<dbReference type="Pfam" id="PF05103">
    <property type="entry name" value="DivIVA"/>
    <property type="match status" value="1"/>
</dbReference>
<organism evidence="8 9">
    <name type="scientific">Candidatus Geothrix skivensis</name>
    <dbReference type="NCBI Taxonomy" id="2954439"/>
    <lineage>
        <taxon>Bacteria</taxon>
        <taxon>Pseudomonadati</taxon>
        <taxon>Acidobacteriota</taxon>
        <taxon>Holophagae</taxon>
        <taxon>Holophagales</taxon>
        <taxon>Holophagaceae</taxon>
        <taxon>Geothrix</taxon>
    </lineage>
</organism>
<dbReference type="PANTHER" id="PTHR35794">
    <property type="entry name" value="CELL DIVISION PROTEIN DIVIVA"/>
    <property type="match status" value="1"/>
</dbReference>
<comment type="caution">
    <text evidence="8">The sequence shown here is derived from an EMBL/GenBank/DDBJ whole genome shotgun (WGS) entry which is preliminary data.</text>
</comment>
<keyword evidence="5 7" id="KW-0175">Coiled coil</keyword>
<evidence type="ECO:0000256" key="1">
    <source>
        <dbReference type="ARBA" id="ARBA00004496"/>
    </source>
</evidence>
<dbReference type="PANTHER" id="PTHR35794:SF2">
    <property type="entry name" value="CELL DIVISION PROTEIN DIVIVA"/>
    <property type="match status" value="1"/>
</dbReference>
<comment type="similarity">
    <text evidence="2">Belongs to the DivIVA family.</text>
</comment>
<reference evidence="8" key="1">
    <citation type="submission" date="2020-10" db="EMBL/GenBank/DDBJ databases">
        <title>Connecting structure to function with the recovery of over 1000 high-quality activated sludge metagenome-assembled genomes encoding full-length rRNA genes using long-read sequencing.</title>
        <authorList>
            <person name="Singleton C.M."/>
            <person name="Petriglieri F."/>
            <person name="Kristensen J.M."/>
            <person name="Kirkegaard R.H."/>
            <person name="Michaelsen T.Y."/>
            <person name="Andersen M.H."/>
            <person name="Karst S.M."/>
            <person name="Dueholm M.S."/>
            <person name="Nielsen P.H."/>
            <person name="Albertsen M."/>
        </authorList>
    </citation>
    <scope>NUCLEOTIDE SEQUENCE</scope>
    <source>
        <strain evidence="8">Skiv_18-Q3-R9-52_MAXAC.067</strain>
    </source>
</reference>
<dbReference type="InterPro" id="IPR007793">
    <property type="entry name" value="DivIVA_fam"/>
</dbReference>
<evidence type="ECO:0000313" key="8">
    <source>
        <dbReference type="EMBL" id="MBK9796093.1"/>
    </source>
</evidence>
<evidence type="ECO:0000256" key="5">
    <source>
        <dbReference type="ARBA" id="ARBA00023054"/>
    </source>
</evidence>
<dbReference type="NCBIfam" id="TIGR03544">
    <property type="entry name" value="DivI1A_domain"/>
    <property type="match status" value="1"/>
</dbReference>
<evidence type="ECO:0000256" key="2">
    <source>
        <dbReference type="ARBA" id="ARBA00009008"/>
    </source>
</evidence>
<protein>
    <submittedName>
        <fullName evidence="8">DivIVA domain-containing protein</fullName>
    </submittedName>
</protein>
<dbReference type="Gene3D" id="6.10.250.660">
    <property type="match status" value="1"/>
</dbReference>
<comment type="subcellular location">
    <subcellularLocation>
        <location evidence="1">Cytoplasm</location>
    </subcellularLocation>
</comment>
<keyword evidence="3" id="KW-0963">Cytoplasm</keyword>
<dbReference type="AlphaFoldDB" id="A0A9D7SH36"/>
<keyword evidence="6" id="KW-0131">Cell cycle</keyword>
<keyword evidence="4" id="KW-0132">Cell division</keyword>
<dbReference type="EMBL" id="JADKIO010000005">
    <property type="protein sequence ID" value="MBK9796093.1"/>
    <property type="molecule type" value="Genomic_DNA"/>
</dbReference>
<evidence type="ECO:0000313" key="9">
    <source>
        <dbReference type="Proteomes" id="UP000886657"/>
    </source>
</evidence>
<feature type="coiled-coil region" evidence="7">
    <location>
        <begin position="104"/>
        <end position="138"/>
    </location>
</feature>